<reference evidence="7" key="3">
    <citation type="journal article" date="2017" name="Nature">
        <title>Genome sequence of the progenitor of the wheat D genome Aegilops tauschii.</title>
        <authorList>
            <person name="Luo M.C."/>
            <person name="Gu Y.Q."/>
            <person name="Puiu D."/>
            <person name="Wang H."/>
            <person name="Twardziok S.O."/>
            <person name="Deal K.R."/>
            <person name="Huo N."/>
            <person name="Zhu T."/>
            <person name="Wang L."/>
            <person name="Wang Y."/>
            <person name="McGuire P.E."/>
            <person name="Liu S."/>
            <person name="Long H."/>
            <person name="Ramasamy R.K."/>
            <person name="Rodriguez J.C."/>
            <person name="Van S.L."/>
            <person name="Yuan L."/>
            <person name="Wang Z."/>
            <person name="Xia Z."/>
            <person name="Xiao L."/>
            <person name="Anderson O.D."/>
            <person name="Ouyang S."/>
            <person name="Liang Y."/>
            <person name="Zimin A.V."/>
            <person name="Pertea G."/>
            <person name="Qi P."/>
            <person name="Bennetzen J.L."/>
            <person name="Dai X."/>
            <person name="Dawson M.W."/>
            <person name="Muller H.G."/>
            <person name="Kugler K."/>
            <person name="Rivarola-Duarte L."/>
            <person name="Spannagl M."/>
            <person name="Mayer K.F.X."/>
            <person name="Lu F.H."/>
            <person name="Bevan M.W."/>
            <person name="Leroy P."/>
            <person name="Li P."/>
            <person name="You F.M."/>
            <person name="Sun Q."/>
            <person name="Liu Z."/>
            <person name="Lyons E."/>
            <person name="Wicker T."/>
            <person name="Salzberg S.L."/>
            <person name="Devos K.M."/>
            <person name="Dvorak J."/>
        </authorList>
    </citation>
    <scope>NUCLEOTIDE SEQUENCE [LARGE SCALE GENOMIC DNA]</scope>
    <source>
        <strain evidence="7">cv. AL8/78</strain>
    </source>
</reference>
<protein>
    <recommendedName>
        <fullName evidence="6">Helicase/UvrB N-terminal domain-containing protein</fullName>
    </recommendedName>
</protein>
<dbReference type="Gramene" id="AET2Gv20377900.11">
    <property type="protein sequence ID" value="AET2Gv20377900.11"/>
    <property type="gene ID" value="AET2Gv20377900"/>
</dbReference>
<evidence type="ECO:0000256" key="5">
    <source>
        <dbReference type="ARBA" id="ARBA00023242"/>
    </source>
</evidence>
<dbReference type="AlphaFoldDB" id="A0A453B5X9"/>
<reference evidence="8" key="1">
    <citation type="journal article" date="2014" name="Science">
        <title>Ancient hybridizations among the ancestral genomes of bread wheat.</title>
        <authorList>
            <consortium name="International Wheat Genome Sequencing Consortium,"/>
            <person name="Marcussen T."/>
            <person name="Sandve S.R."/>
            <person name="Heier L."/>
            <person name="Spannagl M."/>
            <person name="Pfeifer M."/>
            <person name="Jakobsen K.S."/>
            <person name="Wulff B.B."/>
            <person name="Steuernagel B."/>
            <person name="Mayer K.F."/>
            <person name="Olsen O.A."/>
        </authorList>
    </citation>
    <scope>NUCLEOTIDE SEQUENCE [LARGE SCALE GENOMIC DNA]</scope>
    <source>
        <strain evidence="8">cv. AL8/78</strain>
    </source>
</reference>
<keyword evidence="3" id="KW-0378">Hydrolase</keyword>
<dbReference type="GO" id="GO:0005634">
    <property type="term" value="C:nucleus"/>
    <property type="evidence" value="ECO:0007669"/>
    <property type="project" value="UniProtKB-SubCell"/>
</dbReference>
<evidence type="ECO:0000256" key="1">
    <source>
        <dbReference type="ARBA" id="ARBA00004123"/>
    </source>
</evidence>
<evidence type="ECO:0000313" key="7">
    <source>
        <dbReference type="EnsemblPlants" id="AET2Gv20377900.11"/>
    </source>
</evidence>
<dbReference type="InterPro" id="IPR044567">
    <property type="entry name" value="CLSY/DRD1"/>
</dbReference>
<dbReference type="GO" id="GO:0080188">
    <property type="term" value="P:gene silencing by siRNA-directed DNA methylation"/>
    <property type="evidence" value="ECO:0007669"/>
    <property type="project" value="InterPro"/>
</dbReference>
<keyword evidence="5" id="KW-0539">Nucleus</keyword>
<dbReference type="Gene3D" id="3.40.50.10810">
    <property type="entry name" value="Tandem AAA-ATPase domain"/>
    <property type="match status" value="1"/>
</dbReference>
<dbReference type="EnsemblPlants" id="AET2Gv20377900.11">
    <property type="protein sequence ID" value="AET2Gv20377900.11"/>
    <property type="gene ID" value="AET2Gv20377900"/>
</dbReference>
<sequence>IDIMFTSCQPSRSRSYFSETRSKDSDDIVIGDVRVTEELMALDVAIHPRHAKQMRAHQLAGFHFLVKNLVSDKPGGCILAHAPGSGKTFMLISFIQSFLAKYPSSRPLVILP</sequence>
<dbReference type="Pfam" id="PF04851">
    <property type="entry name" value="ResIII"/>
    <property type="match status" value="1"/>
</dbReference>
<dbReference type="Proteomes" id="UP000015105">
    <property type="component" value="Chromosome 2D"/>
</dbReference>
<comment type="subcellular location">
    <subcellularLocation>
        <location evidence="1">Nucleus</location>
    </subcellularLocation>
</comment>
<reference evidence="8" key="2">
    <citation type="journal article" date="2017" name="Nat. Plants">
        <title>The Aegilops tauschii genome reveals multiple impacts of transposons.</title>
        <authorList>
            <person name="Zhao G."/>
            <person name="Zou C."/>
            <person name="Li K."/>
            <person name="Wang K."/>
            <person name="Li T."/>
            <person name="Gao L."/>
            <person name="Zhang X."/>
            <person name="Wang H."/>
            <person name="Yang Z."/>
            <person name="Liu X."/>
            <person name="Jiang W."/>
            <person name="Mao L."/>
            <person name="Kong X."/>
            <person name="Jiao Y."/>
            <person name="Jia J."/>
        </authorList>
    </citation>
    <scope>NUCLEOTIDE SEQUENCE [LARGE SCALE GENOMIC DNA]</scope>
    <source>
        <strain evidence="8">cv. AL8/78</strain>
    </source>
</reference>
<dbReference type="PANTHER" id="PTHR45821">
    <property type="entry name" value="SNF2 DOMAIN-CONTAINING PROTEIN CLASSY 2-RELATED"/>
    <property type="match status" value="1"/>
</dbReference>
<dbReference type="InterPro" id="IPR027417">
    <property type="entry name" value="P-loop_NTPase"/>
</dbReference>
<keyword evidence="3" id="KW-0347">Helicase</keyword>
<dbReference type="PANTHER" id="PTHR45821:SF1">
    <property type="entry name" value="ATP-DEPENDENT HELICASE FAMILY PROTEIN-RELATED"/>
    <property type="match status" value="1"/>
</dbReference>
<dbReference type="InterPro" id="IPR038718">
    <property type="entry name" value="SNF2-like_sf"/>
</dbReference>
<evidence type="ECO:0000256" key="3">
    <source>
        <dbReference type="ARBA" id="ARBA00022806"/>
    </source>
</evidence>
<dbReference type="GO" id="GO:0004386">
    <property type="term" value="F:helicase activity"/>
    <property type="evidence" value="ECO:0007669"/>
    <property type="project" value="UniProtKB-KW"/>
</dbReference>
<evidence type="ECO:0000256" key="2">
    <source>
        <dbReference type="ARBA" id="ARBA00022741"/>
    </source>
</evidence>
<dbReference type="InterPro" id="IPR006935">
    <property type="entry name" value="Helicase/UvrB_N"/>
</dbReference>
<reference evidence="7" key="4">
    <citation type="submission" date="2019-03" db="UniProtKB">
        <authorList>
            <consortium name="EnsemblPlants"/>
        </authorList>
    </citation>
    <scope>IDENTIFICATION</scope>
</reference>
<reference evidence="7" key="5">
    <citation type="journal article" date="2021" name="G3 (Bethesda)">
        <title>Aegilops tauschii genome assembly Aet v5.0 features greater sequence contiguity and improved annotation.</title>
        <authorList>
            <person name="Wang L."/>
            <person name="Zhu T."/>
            <person name="Rodriguez J.C."/>
            <person name="Deal K.R."/>
            <person name="Dubcovsky J."/>
            <person name="McGuire P.E."/>
            <person name="Lux T."/>
            <person name="Spannagl M."/>
            <person name="Mayer K.F.X."/>
            <person name="Baldrich P."/>
            <person name="Meyers B.C."/>
            <person name="Huo N."/>
            <person name="Gu Y.Q."/>
            <person name="Zhou H."/>
            <person name="Devos K.M."/>
            <person name="Bennetzen J.L."/>
            <person name="Unver T."/>
            <person name="Budak H."/>
            <person name="Gulick P.J."/>
            <person name="Galiba G."/>
            <person name="Kalapos B."/>
            <person name="Nelson D.R."/>
            <person name="Li P."/>
            <person name="You F.M."/>
            <person name="Luo M.C."/>
            <person name="Dvorak J."/>
        </authorList>
    </citation>
    <scope>NUCLEOTIDE SEQUENCE [LARGE SCALE GENOMIC DNA]</scope>
    <source>
        <strain evidence="7">cv. AL8/78</strain>
    </source>
</reference>
<name>A0A453B5X9_AEGTS</name>
<keyword evidence="2" id="KW-0547">Nucleotide-binding</keyword>
<evidence type="ECO:0000259" key="6">
    <source>
        <dbReference type="Pfam" id="PF04851"/>
    </source>
</evidence>
<dbReference type="GO" id="GO:0005524">
    <property type="term" value="F:ATP binding"/>
    <property type="evidence" value="ECO:0007669"/>
    <property type="project" value="UniProtKB-KW"/>
</dbReference>
<proteinExistence type="predicted"/>
<feature type="domain" description="Helicase/UvrB N-terminal" evidence="6">
    <location>
        <begin position="53"/>
        <end position="111"/>
    </location>
</feature>
<keyword evidence="4" id="KW-0067">ATP-binding</keyword>
<dbReference type="GO" id="GO:0003677">
    <property type="term" value="F:DNA binding"/>
    <property type="evidence" value="ECO:0007669"/>
    <property type="project" value="InterPro"/>
</dbReference>
<evidence type="ECO:0000313" key="8">
    <source>
        <dbReference type="Proteomes" id="UP000015105"/>
    </source>
</evidence>
<dbReference type="GO" id="GO:0016787">
    <property type="term" value="F:hydrolase activity"/>
    <property type="evidence" value="ECO:0007669"/>
    <property type="project" value="InterPro"/>
</dbReference>
<keyword evidence="8" id="KW-1185">Reference proteome</keyword>
<organism evidence="7 8">
    <name type="scientific">Aegilops tauschii subsp. strangulata</name>
    <name type="common">Goatgrass</name>
    <dbReference type="NCBI Taxonomy" id="200361"/>
    <lineage>
        <taxon>Eukaryota</taxon>
        <taxon>Viridiplantae</taxon>
        <taxon>Streptophyta</taxon>
        <taxon>Embryophyta</taxon>
        <taxon>Tracheophyta</taxon>
        <taxon>Spermatophyta</taxon>
        <taxon>Magnoliopsida</taxon>
        <taxon>Liliopsida</taxon>
        <taxon>Poales</taxon>
        <taxon>Poaceae</taxon>
        <taxon>BOP clade</taxon>
        <taxon>Pooideae</taxon>
        <taxon>Triticodae</taxon>
        <taxon>Triticeae</taxon>
        <taxon>Triticinae</taxon>
        <taxon>Aegilops</taxon>
    </lineage>
</organism>
<evidence type="ECO:0000256" key="4">
    <source>
        <dbReference type="ARBA" id="ARBA00022840"/>
    </source>
</evidence>
<dbReference type="SUPFAM" id="SSF52540">
    <property type="entry name" value="P-loop containing nucleoside triphosphate hydrolases"/>
    <property type="match status" value="1"/>
</dbReference>
<accession>A0A453B5X9</accession>